<gene>
    <name evidence="2" type="ORF">RWH45_04560</name>
</gene>
<protein>
    <submittedName>
        <fullName evidence="2">Uncharacterized protein</fullName>
    </submittedName>
</protein>
<name>A0ABU3T528_9MICO</name>
<feature type="region of interest" description="Disordered" evidence="1">
    <location>
        <begin position="1"/>
        <end position="21"/>
    </location>
</feature>
<accession>A0ABU3T528</accession>
<sequence length="50" mass="5302">MTHPPTPRHPEPAGDPDDLPEVFRGLIGIDVVDGELVPRATEPPRAAPPA</sequence>
<dbReference type="EMBL" id="JAWDIS010000001">
    <property type="protein sequence ID" value="MDU0366478.1"/>
    <property type="molecule type" value="Genomic_DNA"/>
</dbReference>
<keyword evidence="3" id="KW-1185">Reference proteome</keyword>
<reference evidence="2 3" key="1">
    <citation type="submission" date="2023-09" db="EMBL/GenBank/DDBJ databases">
        <title>Microbacterium fusihabitans sp. nov., Microbacterium phycihabitans sp. nov., and Microbacterium cervinum sp. nov., isolated from dried seaweeds of beach.</title>
        <authorList>
            <person name="Lee S.D."/>
        </authorList>
    </citation>
    <scope>NUCLEOTIDE SEQUENCE [LARGE SCALE GENOMIC DNA]</scope>
    <source>
        <strain evidence="2 3">KSW4-17</strain>
    </source>
</reference>
<dbReference type="Proteomes" id="UP001263371">
    <property type="component" value="Unassembled WGS sequence"/>
</dbReference>
<evidence type="ECO:0000313" key="3">
    <source>
        <dbReference type="Proteomes" id="UP001263371"/>
    </source>
</evidence>
<dbReference type="RefSeq" id="WP_315993705.1">
    <property type="nucleotide sequence ID" value="NZ_JAWDIS010000001.1"/>
</dbReference>
<evidence type="ECO:0000256" key="1">
    <source>
        <dbReference type="SAM" id="MobiDB-lite"/>
    </source>
</evidence>
<evidence type="ECO:0000313" key="2">
    <source>
        <dbReference type="EMBL" id="MDU0366478.1"/>
    </source>
</evidence>
<organism evidence="2 3">
    <name type="scientific">Microbacterium galbum</name>
    <dbReference type="NCBI Taxonomy" id="3075994"/>
    <lineage>
        <taxon>Bacteria</taxon>
        <taxon>Bacillati</taxon>
        <taxon>Actinomycetota</taxon>
        <taxon>Actinomycetes</taxon>
        <taxon>Micrococcales</taxon>
        <taxon>Microbacteriaceae</taxon>
        <taxon>Microbacterium</taxon>
    </lineage>
</organism>
<comment type="caution">
    <text evidence="2">The sequence shown here is derived from an EMBL/GenBank/DDBJ whole genome shotgun (WGS) entry which is preliminary data.</text>
</comment>
<proteinExistence type="predicted"/>